<name>A0A3P3XN12_9SPIR</name>
<feature type="domain" description="FAD-binding PCMH-type" evidence="4">
    <location>
        <begin position="1"/>
        <end position="176"/>
    </location>
</feature>
<dbReference type="SUPFAM" id="SSF56176">
    <property type="entry name" value="FAD-binding/transporter-associated domain-like"/>
    <property type="match status" value="1"/>
</dbReference>
<organism evidence="5">
    <name type="scientific">uncultured spirochete</name>
    <dbReference type="NCBI Taxonomy" id="156406"/>
    <lineage>
        <taxon>Bacteria</taxon>
        <taxon>Pseudomonadati</taxon>
        <taxon>Spirochaetota</taxon>
        <taxon>Spirochaetia</taxon>
        <taxon>Spirochaetales</taxon>
        <taxon>environmental samples</taxon>
    </lineage>
</organism>
<proteinExistence type="predicted"/>
<accession>A0A3P3XN12</accession>
<evidence type="ECO:0000256" key="3">
    <source>
        <dbReference type="ARBA" id="ARBA00023002"/>
    </source>
</evidence>
<keyword evidence="3 5" id="KW-0560">Oxidoreductase</keyword>
<dbReference type="Gene3D" id="3.30.390.50">
    <property type="entry name" value="CO dehydrogenase flavoprotein, C-terminal domain"/>
    <property type="match status" value="1"/>
</dbReference>
<evidence type="ECO:0000256" key="1">
    <source>
        <dbReference type="ARBA" id="ARBA00022630"/>
    </source>
</evidence>
<keyword evidence="2" id="KW-0274">FAD</keyword>
<dbReference type="InterPro" id="IPR016167">
    <property type="entry name" value="FAD-bd_PCMH_sub1"/>
</dbReference>
<dbReference type="PROSITE" id="PS51387">
    <property type="entry name" value="FAD_PCMH"/>
    <property type="match status" value="1"/>
</dbReference>
<dbReference type="InterPro" id="IPR016169">
    <property type="entry name" value="FAD-bd_PCMH_sub2"/>
</dbReference>
<dbReference type="GO" id="GO:0004854">
    <property type="term" value="F:xanthine dehydrogenase activity"/>
    <property type="evidence" value="ECO:0007669"/>
    <property type="project" value="UniProtKB-EC"/>
</dbReference>
<dbReference type="SMART" id="SM01092">
    <property type="entry name" value="CO_deh_flav_C"/>
    <property type="match status" value="1"/>
</dbReference>
<dbReference type="EMBL" id="FWDO01000004">
    <property type="protein sequence ID" value="SLM17682.1"/>
    <property type="molecule type" value="Genomic_DNA"/>
</dbReference>
<evidence type="ECO:0000256" key="2">
    <source>
        <dbReference type="ARBA" id="ARBA00022827"/>
    </source>
</evidence>
<dbReference type="GO" id="GO:0071949">
    <property type="term" value="F:FAD binding"/>
    <property type="evidence" value="ECO:0007669"/>
    <property type="project" value="InterPro"/>
</dbReference>
<dbReference type="AlphaFoldDB" id="A0A3P3XN12"/>
<evidence type="ECO:0000313" key="5">
    <source>
        <dbReference type="EMBL" id="SLM17682.1"/>
    </source>
</evidence>
<dbReference type="InterPro" id="IPR036318">
    <property type="entry name" value="FAD-bd_PCMH-like_sf"/>
</dbReference>
<gene>
    <name evidence="5" type="ORF">SPIRO4BDMA_40251</name>
</gene>
<dbReference type="Pfam" id="PF03450">
    <property type="entry name" value="CO_deh_flav_C"/>
    <property type="match status" value="1"/>
</dbReference>
<dbReference type="Gene3D" id="3.30.43.10">
    <property type="entry name" value="Uridine Diphospho-n-acetylenolpyruvylglucosamine Reductase, domain 2"/>
    <property type="match status" value="1"/>
</dbReference>
<dbReference type="InterPro" id="IPR016166">
    <property type="entry name" value="FAD-bd_PCMH"/>
</dbReference>
<keyword evidence="1" id="KW-0285">Flavoprotein</keyword>
<dbReference type="PANTHER" id="PTHR42659">
    <property type="entry name" value="XANTHINE DEHYDROGENASE SUBUNIT C-RELATED"/>
    <property type="match status" value="1"/>
</dbReference>
<dbReference type="InterPro" id="IPR036683">
    <property type="entry name" value="CO_DH_flav_C_dom_sf"/>
</dbReference>
<dbReference type="InterPro" id="IPR051312">
    <property type="entry name" value="Diverse_Substr_Oxidored"/>
</dbReference>
<protein>
    <submittedName>
        <fullName evidence="5">Xanthine dehydrogenase FAD-binding subunit</fullName>
        <ecNumber evidence="5">1.17.1.4</ecNumber>
    </submittedName>
</protein>
<dbReference type="InterPro" id="IPR002346">
    <property type="entry name" value="Mopterin_DH_FAD-bd"/>
</dbReference>
<dbReference type="PANTHER" id="PTHR42659:SF2">
    <property type="entry name" value="XANTHINE DEHYDROGENASE SUBUNIT C-RELATED"/>
    <property type="match status" value="1"/>
</dbReference>
<sequence length="288" mass="31027">MHDFEYIRPKTIDEAISFLDVHGPDARILAGGTDLLIQLRNNDIQPSFVLDLKNIPELQTGIQLNNGFVSIGATVTMSEIIMNPLIDRHFPALIDAAKVVGSVQIRNRATLVGNICNASPAADSAPPLLVYGADVIAVGSKGTRRIPLNEFFVSSGVTTLQKGEFVASIELPLPNKKMGAAHVRRTRRRGHDLASVTLCCGVEETGTVRLCYGSVGPRPILMVDESGVLADEKASEEAKAAIFESMFAQASPSKKSMRASPAYRLAMLRVLGRQALELAISRLHEGGK</sequence>
<dbReference type="Pfam" id="PF00941">
    <property type="entry name" value="FAD_binding_5"/>
    <property type="match status" value="1"/>
</dbReference>
<dbReference type="Gene3D" id="3.30.465.10">
    <property type="match status" value="1"/>
</dbReference>
<dbReference type="SUPFAM" id="SSF55447">
    <property type="entry name" value="CO dehydrogenase flavoprotein C-terminal domain-like"/>
    <property type="match status" value="1"/>
</dbReference>
<evidence type="ECO:0000259" key="4">
    <source>
        <dbReference type="PROSITE" id="PS51387"/>
    </source>
</evidence>
<dbReference type="EC" id="1.17.1.4" evidence="5"/>
<dbReference type="InterPro" id="IPR005107">
    <property type="entry name" value="CO_DH_flav_C"/>
</dbReference>
<reference evidence="5" key="1">
    <citation type="submission" date="2017-02" db="EMBL/GenBank/DDBJ databases">
        <authorList>
            <person name="Regsiter A."/>
            <person name="William W."/>
        </authorList>
    </citation>
    <scope>NUCLEOTIDE SEQUENCE</scope>
    <source>
        <strain evidence="5">BdmA 4</strain>
    </source>
</reference>